<protein>
    <submittedName>
        <fullName evidence="2">Uncharacterized protein</fullName>
    </submittedName>
</protein>
<feature type="region of interest" description="Disordered" evidence="1">
    <location>
        <begin position="410"/>
        <end position="460"/>
    </location>
</feature>
<feature type="compositionally biased region" description="Low complexity" evidence="1">
    <location>
        <begin position="1009"/>
        <end position="1020"/>
    </location>
</feature>
<dbReference type="AlphaFoldDB" id="A0A3Q8ICT5"/>
<dbReference type="OrthoDB" id="266000at2759"/>
<evidence type="ECO:0000256" key="1">
    <source>
        <dbReference type="SAM" id="MobiDB-lite"/>
    </source>
</evidence>
<evidence type="ECO:0000313" key="2">
    <source>
        <dbReference type="EMBL" id="AYU79157.1"/>
    </source>
</evidence>
<feature type="region of interest" description="Disordered" evidence="1">
    <location>
        <begin position="995"/>
        <end position="1064"/>
    </location>
</feature>
<organism evidence="2 3">
    <name type="scientific">Leishmania donovani</name>
    <dbReference type="NCBI Taxonomy" id="5661"/>
    <lineage>
        <taxon>Eukaryota</taxon>
        <taxon>Discoba</taxon>
        <taxon>Euglenozoa</taxon>
        <taxon>Kinetoplastea</taxon>
        <taxon>Metakinetoplastina</taxon>
        <taxon>Trypanosomatida</taxon>
        <taxon>Trypanosomatidae</taxon>
        <taxon>Leishmaniinae</taxon>
        <taxon>Leishmania</taxon>
    </lineage>
</organism>
<dbReference type="VEuPathDB" id="TriTrypDB:LDHU3_24.0880"/>
<feature type="compositionally biased region" description="Low complexity" evidence="1">
    <location>
        <begin position="39"/>
        <end position="55"/>
    </location>
</feature>
<dbReference type="EMBL" id="CP029523">
    <property type="protein sequence ID" value="AYU79157.1"/>
    <property type="molecule type" value="Genomic_DNA"/>
</dbReference>
<name>A0A3Q8ICT5_LEIDO</name>
<gene>
    <name evidence="2" type="ORF">LdCL_240012500</name>
</gene>
<feature type="compositionally biased region" description="Polar residues" evidence="1">
    <location>
        <begin position="410"/>
        <end position="420"/>
    </location>
</feature>
<dbReference type="VEuPathDB" id="TriTrypDB:LdCL_240012500"/>
<dbReference type="Proteomes" id="UP000274082">
    <property type="component" value="Chromosome 24"/>
</dbReference>
<feature type="compositionally biased region" description="Low complexity" evidence="1">
    <location>
        <begin position="518"/>
        <end position="531"/>
    </location>
</feature>
<feature type="compositionally biased region" description="Pro residues" evidence="1">
    <location>
        <begin position="422"/>
        <end position="431"/>
    </location>
</feature>
<dbReference type="VEuPathDB" id="TriTrypDB:LdBPK_240750.1"/>
<feature type="region of interest" description="Disordered" evidence="1">
    <location>
        <begin position="502"/>
        <end position="569"/>
    </location>
</feature>
<feature type="region of interest" description="Disordered" evidence="1">
    <location>
        <begin position="39"/>
        <end position="71"/>
    </location>
</feature>
<feature type="region of interest" description="Disordered" evidence="1">
    <location>
        <begin position="104"/>
        <end position="125"/>
    </location>
</feature>
<feature type="compositionally biased region" description="Basic and acidic residues" evidence="1">
    <location>
        <begin position="1022"/>
        <end position="1032"/>
    </location>
</feature>
<reference evidence="2 3" key="1">
    <citation type="journal article" date="2018" name="Sci. Rep.">
        <title>A complete Leishmania donovani reference genome identifies novel genetic variations associated with virulence.</title>
        <authorList>
            <person name="Lypaczewski P."/>
            <person name="Hoshizaki J."/>
            <person name="Zhang W.-W."/>
            <person name="McCall L.-I."/>
            <person name="Torcivia-Rodriguez J."/>
            <person name="Simonyan V."/>
            <person name="Kaur A."/>
            <person name="Dewar K."/>
            <person name="Matlashewski G."/>
        </authorList>
    </citation>
    <scope>NUCLEOTIDE SEQUENCE [LARGE SCALE GENOMIC DNA]</scope>
    <source>
        <strain evidence="2 3">LdCL</strain>
    </source>
</reference>
<keyword evidence="3" id="KW-1185">Reference proteome</keyword>
<sequence>MPNTQQARTPTRNVRGDAPVRHWLLVGHRNVFADNALPPSRAQAAQPKSPSSSVSKSKKKQCGRSVKKATVESAAPFASSRVFSAGRYKDANEGEGNVSDIGTAYLISTPGRPSQSPDEDGRSAPCAPAVVAALQKTEACTPTRKEPRGQQHSAESSVVRPTSPLEHAEDGVCAVQTRDSSHVPAPERAALLSGSLLLSSAPSDEHAGDMAPSVGVIRYATTTPAASAKNAFGQQPGAGTAVNINDAGTACSLACVPETPHLPMQVRFFRSSKPRWQGARTPNETVIEAGNDGNGTDTHGERKNFIQSHARDRVPHEETGSCVTPPRTLHAVSTIATLQEKGEEGSGFGGKDGAVADACGCLNAPTTAVVVREQGQVNASLEHSPPPAVLPVLPRASAVLNATEELSNAAATTSFRSSGGSPIPPPIPPYPNNRKESTANATPLRHSDTADPALWQRGGPGDGDEGCMCVAGPHTPDVVREALPRRLQSASPSLQESVNAISSFFSPAGRPDSRKRVSPSSGRGPSSSYGFSDGGSTLESHQTRRLTPYCDTDEEDNSRGISASRNMTRPLEESTQEAEQLHHRLPAEDVVAAAGPPGACLSSTDSAVKPSATLLRCNDDLATLSSHVQAEEPVCPREVGWRSTLQLSHALLAEYQRSVLTAFMTACKAAWLPSMAVCRLGYVCTHAYASPRVAEQAPATGITVPEVHLLFQLYCTSPSESAADRLVECFFATQLVCYVNWVHHLQFEYLYVRMVALRAVSMMELHERRLICMRRDLAIRDAIELFMLLAPRPRAPMVSTGRRVFSAFRMALHALSGGGGGSNAGAAAASAKRRGSCSARTQHKPSSPATPCCATGCQLTADEERRQHRPPRVEPLFASEAWNAARATCDISAVTSPTNHGAGDSHVDAQNVVRKVASATNPPPEMPECHRWAPHLLCKTYSNDCGPVAERSSSGGVSSVLPVLWLPRLIRSTPRTASVAHKTRKETGMVAAKTDCSEVEGQGKDGFSRRSASSVLSSRSPNHRELGRRSSRDAALPHGGLRARETVQPKKRSRTPPPLPTDADFLNLRDAEVLKRFIK</sequence>
<evidence type="ECO:0000313" key="3">
    <source>
        <dbReference type="Proteomes" id="UP000274082"/>
    </source>
</evidence>
<feature type="region of interest" description="Disordered" evidence="1">
    <location>
        <begin position="139"/>
        <end position="185"/>
    </location>
</feature>
<accession>A0A3Q8ICT5</accession>
<proteinExistence type="predicted"/>
<feature type="compositionally biased region" description="Basic residues" evidence="1">
    <location>
        <begin position="56"/>
        <end position="67"/>
    </location>
</feature>
<feature type="compositionally biased region" description="Polar residues" evidence="1">
    <location>
        <begin position="150"/>
        <end position="160"/>
    </location>
</feature>